<dbReference type="GO" id="GO:0051087">
    <property type="term" value="F:protein-folding chaperone binding"/>
    <property type="evidence" value="ECO:0007669"/>
    <property type="project" value="InterPro"/>
</dbReference>
<dbReference type="AlphaFoldDB" id="A0A1C7MT56"/>
<dbReference type="InterPro" id="IPR004640">
    <property type="entry name" value="HscB"/>
</dbReference>
<dbReference type="Gene3D" id="1.10.287.110">
    <property type="entry name" value="DnaJ domain"/>
    <property type="match status" value="1"/>
</dbReference>
<dbReference type="GO" id="GO:0001671">
    <property type="term" value="F:ATPase activator activity"/>
    <property type="evidence" value="ECO:0007669"/>
    <property type="project" value="InterPro"/>
</dbReference>
<dbReference type="GO" id="GO:0044571">
    <property type="term" value="P:[2Fe-2S] cluster assembly"/>
    <property type="evidence" value="ECO:0007669"/>
    <property type="project" value="InterPro"/>
</dbReference>
<dbReference type="Pfam" id="PF07743">
    <property type="entry name" value="HSCB_C"/>
    <property type="match status" value="1"/>
</dbReference>
<evidence type="ECO:0000256" key="2">
    <source>
        <dbReference type="ARBA" id="ARBA00023186"/>
    </source>
</evidence>
<dbReference type="SMART" id="SM00271">
    <property type="entry name" value="DnaJ"/>
    <property type="match status" value="1"/>
</dbReference>
<dbReference type="PANTHER" id="PTHR14021:SF15">
    <property type="entry name" value="IRON-SULFUR CLUSTER CO-CHAPERONE PROTEIN HSCB"/>
    <property type="match status" value="1"/>
</dbReference>
<name>A0A1C7MT56_GRIFR</name>
<reference evidence="4 5" key="1">
    <citation type="submission" date="2016-03" db="EMBL/GenBank/DDBJ databases">
        <title>Whole genome sequencing of Grifola frondosa 9006-11.</title>
        <authorList>
            <person name="Min B."/>
            <person name="Park H."/>
            <person name="Kim J.-G."/>
            <person name="Cho H."/>
            <person name="Oh Y.-L."/>
            <person name="Kong W.-S."/>
            <person name="Choi I.-G."/>
        </authorList>
    </citation>
    <scope>NUCLEOTIDE SEQUENCE [LARGE SCALE GENOMIC DNA]</scope>
    <source>
        <strain evidence="4 5">9006-11</strain>
    </source>
</reference>
<dbReference type="NCBIfam" id="TIGR00714">
    <property type="entry name" value="hscB"/>
    <property type="match status" value="1"/>
</dbReference>
<dbReference type="GO" id="GO:0005739">
    <property type="term" value="C:mitochondrion"/>
    <property type="evidence" value="ECO:0007669"/>
    <property type="project" value="TreeGrafter"/>
</dbReference>
<proteinExistence type="inferred from homology"/>
<evidence type="ECO:0000313" key="4">
    <source>
        <dbReference type="EMBL" id="OBZ80008.1"/>
    </source>
</evidence>
<dbReference type="InterPro" id="IPR001623">
    <property type="entry name" value="DnaJ_domain"/>
</dbReference>
<dbReference type="InterPro" id="IPR009073">
    <property type="entry name" value="HscB_oligo_C"/>
</dbReference>
<dbReference type="InterPro" id="IPR036386">
    <property type="entry name" value="HscB_C_sf"/>
</dbReference>
<dbReference type="InterPro" id="IPR036869">
    <property type="entry name" value="J_dom_sf"/>
</dbReference>
<evidence type="ECO:0000259" key="3">
    <source>
        <dbReference type="PROSITE" id="PS50076"/>
    </source>
</evidence>
<keyword evidence="5" id="KW-1185">Reference proteome</keyword>
<keyword evidence="2" id="KW-0143">Chaperone</keyword>
<feature type="domain" description="J" evidence="3">
    <location>
        <begin position="79"/>
        <end position="154"/>
    </location>
</feature>
<evidence type="ECO:0000313" key="5">
    <source>
        <dbReference type="Proteomes" id="UP000092993"/>
    </source>
</evidence>
<organism evidence="4 5">
    <name type="scientific">Grifola frondosa</name>
    <name type="common">Maitake</name>
    <name type="synonym">Polyporus frondosus</name>
    <dbReference type="NCBI Taxonomy" id="5627"/>
    <lineage>
        <taxon>Eukaryota</taxon>
        <taxon>Fungi</taxon>
        <taxon>Dikarya</taxon>
        <taxon>Basidiomycota</taxon>
        <taxon>Agaricomycotina</taxon>
        <taxon>Agaricomycetes</taxon>
        <taxon>Polyporales</taxon>
        <taxon>Grifolaceae</taxon>
        <taxon>Grifola</taxon>
    </lineage>
</organism>
<sequence length="247" mass="27759">MFRFSRSLVSLSRHSLLHRRPVPRPAFALPSAIPQTHLRRYINTSQNPKRCPACSAVLPTPLPVCPSCAYIAKLPKSMTYYDMLDVPYEPNPFVVDTARLKARFRSAQAIVHPDRWVGKSTDQQATASTMSSIINEALHHLLNPLRRAEYILTLEGLGTEESDKLDDLELLSEIMEAQEELASAESPEQVAEVRKENDVKLQDTIQEIEHLVAVKDWPAVRAAAVKLKYLQGVDSAAEAWPNRSNDH</sequence>
<dbReference type="PROSITE" id="PS50076">
    <property type="entry name" value="DNAJ_2"/>
    <property type="match status" value="1"/>
</dbReference>
<dbReference type="SUPFAM" id="SSF47144">
    <property type="entry name" value="HSC20 (HSCB), C-terminal oligomerisation domain"/>
    <property type="match status" value="1"/>
</dbReference>
<dbReference type="Gene3D" id="1.20.1280.20">
    <property type="entry name" value="HscB, C-terminal domain"/>
    <property type="match status" value="1"/>
</dbReference>
<accession>A0A1C7MT56</accession>
<dbReference type="PANTHER" id="PTHR14021">
    <property type="entry name" value="IRON-SULFUR CLUSTER CO-CHAPERONE PROTEIN HSCB"/>
    <property type="match status" value="1"/>
</dbReference>
<dbReference type="GO" id="GO:0051259">
    <property type="term" value="P:protein complex oligomerization"/>
    <property type="evidence" value="ECO:0007669"/>
    <property type="project" value="InterPro"/>
</dbReference>
<comment type="similarity">
    <text evidence="1">Belongs to the HscB family.</text>
</comment>
<dbReference type="OrthoDB" id="448954at2759"/>
<dbReference type="SUPFAM" id="SSF46565">
    <property type="entry name" value="Chaperone J-domain"/>
    <property type="match status" value="1"/>
</dbReference>
<evidence type="ECO:0000256" key="1">
    <source>
        <dbReference type="ARBA" id="ARBA00010476"/>
    </source>
</evidence>
<dbReference type="EMBL" id="LUGG01000001">
    <property type="protein sequence ID" value="OBZ80008.1"/>
    <property type="molecule type" value="Genomic_DNA"/>
</dbReference>
<dbReference type="OMA" id="CRCIQPV"/>
<dbReference type="Proteomes" id="UP000092993">
    <property type="component" value="Unassembled WGS sequence"/>
</dbReference>
<comment type="caution">
    <text evidence="4">The sequence shown here is derived from an EMBL/GenBank/DDBJ whole genome shotgun (WGS) entry which is preliminary data.</text>
</comment>
<dbReference type="STRING" id="5627.A0A1C7MT56"/>
<gene>
    <name evidence="4" type="primary">HSCB</name>
    <name evidence="4" type="ORF">A0H81_01127</name>
</gene>
<protein>
    <submittedName>
        <fullName evidence="4">Iron-sulfur cluster co-chaperone protein HscB, mitochondrial</fullName>
    </submittedName>
</protein>